<evidence type="ECO:0000313" key="2">
    <source>
        <dbReference type="EMBL" id="AMJ76618.1"/>
    </source>
</evidence>
<geneLocation type="plasmid" evidence="2 3">
    <name>pASTE61-200</name>
</geneLocation>
<proteinExistence type="predicted"/>
<keyword evidence="2" id="KW-0614">Plasmid</keyword>
<dbReference type="Proteomes" id="UP000056750">
    <property type="component" value="Plasmid pASTE61-200"/>
</dbReference>
<dbReference type="Gene3D" id="1.10.443.10">
    <property type="entry name" value="Intergrase catalytic core"/>
    <property type="match status" value="1"/>
</dbReference>
<dbReference type="SUPFAM" id="SSF56349">
    <property type="entry name" value="DNA breaking-rejoining enzymes"/>
    <property type="match status" value="1"/>
</dbReference>
<sequence length="329" mass="37318">MPDKKSISREPSTEEAYQKRVRYLFGQVKKSCSDVSPDSVYEFVSNMIPTKSYSWLRTIKASLVMYYENHSMISEAEKINSLSSDECKRSNLQTSSKKKKNISEKKLAKLDLFFEEKIKTSSDTLLSPAYAFIKATLHCGLRPSEWQSAELVESTESLLKATEGLGVYSGKFPAMTVINGKATNGRSFGKYRILDLSDFTDKQRMFVSLAIYYASGINKTDFDWDAFYNNVRVTINRVISSNFPSLKGLSLYTFRHQCIANLKHAGYSLEEIAVIVGHGTDLTASQHYAKKRYGHTSTNLVKPNHADIPRIKNILHLKLKQRGSLEIRE</sequence>
<accession>A0ABN4LS31</accession>
<name>A0ABN4LS31_9ALTE</name>
<keyword evidence="1" id="KW-0233">DNA recombination</keyword>
<evidence type="ECO:0000256" key="1">
    <source>
        <dbReference type="ARBA" id="ARBA00023172"/>
    </source>
</evidence>
<evidence type="ECO:0008006" key="4">
    <source>
        <dbReference type="Google" id="ProtNLM"/>
    </source>
</evidence>
<keyword evidence="3" id="KW-1185">Reference proteome</keyword>
<dbReference type="EMBL" id="CP013927">
    <property type="protein sequence ID" value="AMJ76618.1"/>
    <property type="molecule type" value="Genomic_DNA"/>
</dbReference>
<organism evidence="2 3">
    <name type="scientific">Alteromonas stellipolaris</name>
    <dbReference type="NCBI Taxonomy" id="233316"/>
    <lineage>
        <taxon>Bacteria</taxon>
        <taxon>Pseudomonadati</taxon>
        <taxon>Pseudomonadota</taxon>
        <taxon>Gammaproteobacteria</taxon>
        <taxon>Alteromonadales</taxon>
        <taxon>Alteromonadaceae</taxon>
        <taxon>Alteromonas/Salinimonas group</taxon>
        <taxon>Alteromonas</taxon>
    </lineage>
</organism>
<reference evidence="2 3" key="1">
    <citation type="submission" date="2015-12" db="EMBL/GenBank/DDBJ databases">
        <title>Intraspecies pangenome expansion in the marine bacterium Alteromonas.</title>
        <authorList>
            <person name="Lopez-Perez M."/>
            <person name="Rodriguez-Valera F."/>
        </authorList>
    </citation>
    <scope>NUCLEOTIDE SEQUENCE [LARGE SCALE GENOMIC DNA]</scope>
    <source>
        <strain evidence="2 3">LMG 21861</strain>
        <plasmid evidence="2 3">pASTE61-200</plasmid>
    </source>
</reference>
<dbReference type="InterPro" id="IPR013762">
    <property type="entry name" value="Integrase-like_cat_sf"/>
</dbReference>
<protein>
    <recommendedName>
        <fullName evidence="4">Tyr recombinase domain-containing protein</fullName>
    </recommendedName>
</protein>
<evidence type="ECO:0000313" key="3">
    <source>
        <dbReference type="Proteomes" id="UP000056750"/>
    </source>
</evidence>
<gene>
    <name evidence="2" type="ORF">AVL57_00280</name>
</gene>
<dbReference type="RefSeq" id="WP_061093659.1">
    <property type="nucleotide sequence ID" value="NZ_CP013927.1"/>
</dbReference>
<dbReference type="InterPro" id="IPR011010">
    <property type="entry name" value="DNA_brk_join_enz"/>
</dbReference>